<evidence type="ECO:0000259" key="7">
    <source>
        <dbReference type="PROSITE" id="PS51471"/>
    </source>
</evidence>
<evidence type="ECO:0000256" key="4">
    <source>
        <dbReference type="ARBA" id="ARBA00022964"/>
    </source>
</evidence>
<gene>
    <name evidence="8" type="ORF">ACFSFW_22090</name>
</gene>
<comment type="cofactor">
    <cofactor evidence="1">
        <name>L-ascorbate</name>
        <dbReference type="ChEBI" id="CHEBI:38290"/>
    </cofactor>
</comment>
<reference evidence="9" key="1">
    <citation type="journal article" date="2019" name="Int. J. Syst. Evol. Microbiol.">
        <title>The Global Catalogue of Microorganisms (GCM) 10K type strain sequencing project: providing services to taxonomists for standard genome sequencing and annotation.</title>
        <authorList>
            <consortium name="The Broad Institute Genomics Platform"/>
            <consortium name="The Broad Institute Genome Sequencing Center for Infectious Disease"/>
            <person name="Wu L."/>
            <person name="Ma J."/>
        </authorList>
    </citation>
    <scope>NUCLEOTIDE SEQUENCE [LARGE SCALE GENOMIC DNA]</scope>
    <source>
        <strain evidence="9">CCUG 15531</strain>
    </source>
</reference>
<proteinExistence type="predicted"/>
<dbReference type="Proteomes" id="UP001597227">
    <property type="component" value="Unassembled WGS sequence"/>
</dbReference>
<evidence type="ECO:0000256" key="2">
    <source>
        <dbReference type="ARBA" id="ARBA00022723"/>
    </source>
</evidence>
<dbReference type="RefSeq" id="WP_388041454.1">
    <property type="nucleotide sequence ID" value="NZ_JBHUEK010000033.1"/>
</dbReference>
<dbReference type="PANTHER" id="PTHR10869">
    <property type="entry name" value="PROLYL 4-HYDROXYLASE ALPHA SUBUNIT"/>
    <property type="match status" value="1"/>
</dbReference>
<evidence type="ECO:0000256" key="1">
    <source>
        <dbReference type="ARBA" id="ARBA00001961"/>
    </source>
</evidence>
<evidence type="ECO:0000256" key="6">
    <source>
        <dbReference type="ARBA" id="ARBA00023004"/>
    </source>
</evidence>
<dbReference type="Pfam" id="PF13640">
    <property type="entry name" value="2OG-FeII_Oxy_3"/>
    <property type="match status" value="1"/>
</dbReference>
<dbReference type="InterPro" id="IPR005123">
    <property type="entry name" value="Oxoglu/Fe-dep_dioxygenase_dom"/>
</dbReference>
<dbReference type="PROSITE" id="PS51471">
    <property type="entry name" value="FE2OG_OXY"/>
    <property type="match status" value="1"/>
</dbReference>
<keyword evidence="9" id="KW-1185">Reference proteome</keyword>
<dbReference type="InterPro" id="IPR006620">
    <property type="entry name" value="Pro_4_hyd_alph"/>
</dbReference>
<dbReference type="InterPro" id="IPR044862">
    <property type="entry name" value="Pro_4_hyd_alph_FE2OG_OXY"/>
</dbReference>
<dbReference type="SMART" id="SM00702">
    <property type="entry name" value="P4Hc"/>
    <property type="match status" value="1"/>
</dbReference>
<dbReference type="PANTHER" id="PTHR10869:SF246">
    <property type="entry name" value="TRANSMEMBRANE PROLYL 4-HYDROXYLASE"/>
    <property type="match status" value="1"/>
</dbReference>
<feature type="domain" description="Fe2OG dioxygenase" evidence="7">
    <location>
        <begin position="170"/>
        <end position="275"/>
    </location>
</feature>
<keyword evidence="3" id="KW-0847">Vitamin C</keyword>
<evidence type="ECO:0000313" key="8">
    <source>
        <dbReference type="EMBL" id="MFD1781350.1"/>
    </source>
</evidence>
<dbReference type="EMBL" id="JBHUEK010000033">
    <property type="protein sequence ID" value="MFD1781350.1"/>
    <property type="molecule type" value="Genomic_DNA"/>
</dbReference>
<comment type="caution">
    <text evidence="8">The sequence shown here is derived from an EMBL/GenBank/DDBJ whole genome shotgun (WGS) entry which is preliminary data.</text>
</comment>
<dbReference type="Gene3D" id="2.60.120.620">
    <property type="entry name" value="q2cbj1_9rhob like domain"/>
    <property type="match status" value="1"/>
</dbReference>
<keyword evidence="2" id="KW-0479">Metal-binding</keyword>
<name>A0ABW4MU15_9BACI</name>
<organism evidence="8 9">
    <name type="scientific">Fredinandcohnia salidurans</name>
    <dbReference type="NCBI Taxonomy" id="2595041"/>
    <lineage>
        <taxon>Bacteria</taxon>
        <taxon>Bacillati</taxon>
        <taxon>Bacillota</taxon>
        <taxon>Bacilli</taxon>
        <taxon>Bacillales</taxon>
        <taxon>Bacillaceae</taxon>
        <taxon>Fredinandcohnia</taxon>
    </lineage>
</organism>
<sequence length="299" mass="33551">MEKVNKIPGALMDWIIKTLNSGVNPEAIVDAMIRKGYDPKLSYTTLFRIVGNKPINTPGVQAPYEYEQPEIAKKGSVLHTSDREIKVLSKVEKPFILHLDHFLSYEECDQLIEMSRSRLMPSTVIDPKTGEEKAATGRTSKGMYFYLRENEFIKKVENRIAELTEFPLENGEGLQVLNYGIGEEYKSHFDYFPPSKVDPDKGGQRVGTFLIYLNDVPAGGETVFPKAGVSIVPKKGSAVYFQYGNSKGEVDRMSLHSSIPVSEGEKWVATKWIRQGNIYPALTGSKPLLTQSLSEHEEI</sequence>
<keyword evidence="4" id="KW-0223">Dioxygenase</keyword>
<keyword evidence="5" id="KW-0560">Oxidoreductase</keyword>
<keyword evidence="6" id="KW-0408">Iron</keyword>
<evidence type="ECO:0000313" key="9">
    <source>
        <dbReference type="Proteomes" id="UP001597227"/>
    </source>
</evidence>
<dbReference type="InterPro" id="IPR045054">
    <property type="entry name" value="P4HA-like"/>
</dbReference>
<protein>
    <submittedName>
        <fullName evidence="8">2OG-Fe(II) oxygenase</fullName>
    </submittedName>
</protein>
<evidence type="ECO:0000256" key="5">
    <source>
        <dbReference type="ARBA" id="ARBA00023002"/>
    </source>
</evidence>
<accession>A0ABW4MU15</accession>
<evidence type="ECO:0000256" key="3">
    <source>
        <dbReference type="ARBA" id="ARBA00022896"/>
    </source>
</evidence>